<gene>
    <name evidence="2" type="ORF">BAU07_18600</name>
</gene>
<proteinExistence type="predicted"/>
<dbReference type="Gene3D" id="3.90.550.10">
    <property type="entry name" value="Spore Coat Polysaccharide Biosynthesis Protein SpsA, Chain A"/>
    <property type="match status" value="1"/>
</dbReference>
<dbReference type="InterPro" id="IPR001173">
    <property type="entry name" value="Glyco_trans_2-like"/>
</dbReference>
<dbReference type="STRING" id="463014.BAU07_18600"/>
<sequence length="300" mass="33978">MRKRHLKSTRILVDFVSRLHIPPPPPDAGLPRITVVTPSYNQAKFLERTILSVLNQGYPNLEYIIIDGGSTDGSVDIIRKYEPYLAYWESQPDRGQSHAINKGFAMATGDYVGWQNSDDLYYPGALLKLARVAARHRPPIVNGHLFIADADNHIFRQVFYTPLTRAKLTVIKASIPNQVALFRRDTLQRHGLLKEEMRYCMDLELWSRLLQDGPNMIVPSAMGVYTTHDETKTALMQDVLERERGQIVNEIRIAEGGLGPLFGLSCRAAKVAAHARQGDIDYLFDKILHKVAGRDDWHAH</sequence>
<dbReference type="Pfam" id="PF00535">
    <property type="entry name" value="Glycos_transf_2"/>
    <property type="match status" value="1"/>
</dbReference>
<dbReference type="KEGG" id="bfz:BAU07_18600"/>
<dbReference type="CDD" id="cd06433">
    <property type="entry name" value="GT_2_WfgS_like"/>
    <property type="match status" value="1"/>
</dbReference>
<accession>A0A193GGB8</accession>
<feature type="domain" description="Glycosyltransferase 2-like" evidence="1">
    <location>
        <begin position="34"/>
        <end position="187"/>
    </location>
</feature>
<dbReference type="InterPro" id="IPR029044">
    <property type="entry name" value="Nucleotide-diphossugar_trans"/>
</dbReference>
<dbReference type="PANTHER" id="PTHR43685">
    <property type="entry name" value="GLYCOSYLTRANSFERASE"/>
    <property type="match status" value="1"/>
</dbReference>
<evidence type="ECO:0000259" key="1">
    <source>
        <dbReference type="Pfam" id="PF00535"/>
    </source>
</evidence>
<evidence type="ECO:0000313" key="2">
    <source>
        <dbReference type="EMBL" id="ANN78860.1"/>
    </source>
</evidence>
<protein>
    <submittedName>
        <fullName evidence="2">Glycosyl transferase</fullName>
    </submittedName>
</protein>
<dbReference type="SUPFAM" id="SSF53448">
    <property type="entry name" value="Nucleotide-diphospho-sugar transferases"/>
    <property type="match status" value="1"/>
</dbReference>
<dbReference type="OrthoDB" id="8564828at2"/>
<name>A0A193GGB8_9BORD</name>
<keyword evidence="2" id="KW-0808">Transferase</keyword>
<dbReference type="InterPro" id="IPR050834">
    <property type="entry name" value="Glycosyltransf_2"/>
</dbReference>
<dbReference type="PANTHER" id="PTHR43685:SF11">
    <property type="entry name" value="GLYCOSYLTRANSFERASE TAGX-RELATED"/>
    <property type="match status" value="1"/>
</dbReference>
<keyword evidence="3" id="KW-1185">Reference proteome</keyword>
<evidence type="ECO:0000313" key="3">
    <source>
        <dbReference type="Proteomes" id="UP000091926"/>
    </source>
</evidence>
<dbReference type="GO" id="GO:0016740">
    <property type="term" value="F:transferase activity"/>
    <property type="evidence" value="ECO:0007669"/>
    <property type="project" value="UniProtKB-KW"/>
</dbReference>
<reference evidence="2 3" key="1">
    <citation type="submission" date="2016-06" db="EMBL/GenBank/DDBJ databases">
        <title>Complete genome sequences of Bordetella bronchialis and Bordetella flabilis.</title>
        <authorList>
            <person name="LiPuma J.J."/>
            <person name="Spilker T."/>
        </authorList>
    </citation>
    <scope>NUCLEOTIDE SEQUENCE [LARGE SCALE GENOMIC DNA]</scope>
    <source>
        <strain evidence="2 3">AU10664</strain>
    </source>
</reference>
<dbReference type="EMBL" id="CP016172">
    <property type="protein sequence ID" value="ANN78860.1"/>
    <property type="molecule type" value="Genomic_DNA"/>
</dbReference>
<dbReference type="AlphaFoldDB" id="A0A193GGB8"/>
<dbReference type="Proteomes" id="UP000091926">
    <property type="component" value="Chromosome"/>
</dbReference>
<organism evidence="2 3">
    <name type="scientific">Bordetella flabilis</name>
    <dbReference type="NCBI Taxonomy" id="463014"/>
    <lineage>
        <taxon>Bacteria</taxon>
        <taxon>Pseudomonadati</taxon>
        <taxon>Pseudomonadota</taxon>
        <taxon>Betaproteobacteria</taxon>
        <taxon>Burkholderiales</taxon>
        <taxon>Alcaligenaceae</taxon>
        <taxon>Bordetella</taxon>
    </lineage>
</organism>